<proteinExistence type="predicted"/>
<feature type="signal peptide" evidence="1">
    <location>
        <begin position="1"/>
        <end position="18"/>
    </location>
</feature>
<organism evidence="2 3">
    <name type="scientific">Maribacter confluentis</name>
    <dbReference type="NCBI Taxonomy" id="1656093"/>
    <lineage>
        <taxon>Bacteria</taxon>
        <taxon>Pseudomonadati</taxon>
        <taxon>Bacteroidota</taxon>
        <taxon>Flavobacteriia</taxon>
        <taxon>Flavobacteriales</taxon>
        <taxon>Flavobacteriaceae</taxon>
        <taxon>Maribacter</taxon>
    </lineage>
</organism>
<evidence type="ECO:0000313" key="2">
    <source>
        <dbReference type="EMBL" id="MDO1511555.1"/>
    </source>
</evidence>
<comment type="caution">
    <text evidence="2">The sequence shown here is derived from an EMBL/GenBank/DDBJ whole genome shotgun (WGS) entry which is preliminary data.</text>
</comment>
<feature type="chain" id="PRO_5046234332" evidence="1">
    <location>
        <begin position="19"/>
        <end position="187"/>
    </location>
</feature>
<protein>
    <submittedName>
        <fullName evidence="2">Uncharacterized protein</fullName>
    </submittedName>
</protein>
<dbReference type="Proteomes" id="UP001168579">
    <property type="component" value="Unassembled WGS sequence"/>
</dbReference>
<dbReference type="EMBL" id="JAUKUC010000001">
    <property type="protein sequence ID" value="MDO1511555.1"/>
    <property type="molecule type" value="Genomic_DNA"/>
</dbReference>
<name>A0ABT8RKT9_9FLAO</name>
<sequence length="187" mass="21273">MRKFIFFAFVICVCATNAQEFKLTNTYDVTNQRTVGQEEEDTWAVDVIVTNNPEKSIATLNIADFGLLDEIRISVLEEPALEGITEILKITLEYNTCCASTEEQYYLVTEDYDVIALPGIKNEYGYDPISDIHYIFPNQPFGKEGTILRAVVQYTETHTIKDISVLRSIAWNDDDFGQEEALTAINY</sequence>
<evidence type="ECO:0000256" key="1">
    <source>
        <dbReference type="SAM" id="SignalP"/>
    </source>
</evidence>
<reference evidence="2" key="1">
    <citation type="journal article" date="2014" name="Int. J. Syst. Evol. Microbiol.">
        <title>Complete genome of a new Firmicutes species belonging to the dominant human colonic microbiota ('Ruminococcus bicirculans') reveals two chromosomes and a selective capacity to utilize plant glucans.</title>
        <authorList>
            <consortium name="NISC Comparative Sequencing Program"/>
            <person name="Wegmann U."/>
            <person name="Louis P."/>
            <person name="Goesmann A."/>
            <person name="Henrissat B."/>
            <person name="Duncan S.H."/>
            <person name="Flint H.J."/>
        </authorList>
    </citation>
    <scope>NUCLEOTIDE SEQUENCE</scope>
    <source>
        <strain evidence="2">CECT 8869</strain>
    </source>
</reference>
<keyword evidence="3" id="KW-1185">Reference proteome</keyword>
<accession>A0ABT8RKT9</accession>
<reference evidence="2" key="2">
    <citation type="submission" date="2023-06" db="EMBL/GenBank/DDBJ databases">
        <authorList>
            <person name="Lucena T."/>
            <person name="Sun Q."/>
        </authorList>
    </citation>
    <scope>NUCLEOTIDE SEQUENCE</scope>
    <source>
        <strain evidence="2">CECT 8869</strain>
    </source>
</reference>
<gene>
    <name evidence="2" type="ORF">Q2T41_02595</name>
</gene>
<keyword evidence="1" id="KW-0732">Signal</keyword>
<evidence type="ECO:0000313" key="3">
    <source>
        <dbReference type="Proteomes" id="UP001168579"/>
    </source>
</evidence>
<dbReference type="RefSeq" id="WP_304434816.1">
    <property type="nucleotide sequence ID" value="NZ_JAUKUC010000001.1"/>
</dbReference>